<evidence type="ECO:0000256" key="6">
    <source>
        <dbReference type="ARBA" id="ARBA00022918"/>
    </source>
</evidence>
<evidence type="ECO:0000256" key="4">
    <source>
        <dbReference type="ARBA" id="ARBA00022759"/>
    </source>
</evidence>
<evidence type="ECO:0000256" key="2">
    <source>
        <dbReference type="ARBA" id="ARBA00022695"/>
    </source>
</evidence>
<dbReference type="EMBL" id="VYZJ01006947">
    <property type="protein sequence ID" value="NWR26309.1"/>
    <property type="molecule type" value="Genomic_DNA"/>
</dbReference>
<dbReference type="SUPFAM" id="SSF53098">
    <property type="entry name" value="Ribonuclease H-like"/>
    <property type="match status" value="1"/>
</dbReference>
<evidence type="ECO:0000313" key="8">
    <source>
        <dbReference type="EMBL" id="NWR26309.1"/>
    </source>
</evidence>
<keyword evidence="4" id="KW-0255">Endonuclease</keyword>
<protein>
    <submittedName>
        <fullName evidence="8">POK10 protein</fullName>
    </submittedName>
</protein>
<dbReference type="AlphaFoldDB" id="A0A7K4VUX7"/>
<reference evidence="8 9" key="1">
    <citation type="submission" date="2019-09" db="EMBL/GenBank/DDBJ databases">
        <title>Bird 10,000 Genomes (B10K) Project - Family phase.</title>
        <authorList>
            <person name="Zhang G."/>
        </authorList>
    </citation>
    <scope>NUCLEOTIDE SEQUENCE [LARGE SCALE GENOMIC DNA]</scope>
    <source>
        <strain evidence="8">B10K-DU-015-11</strain>
        <tissue evidence="8">Mixed tissue sample</tissue>
    </source>
</reference>
<keyword evidence="3" id="KW-0540">Nuclease</keyword>
<dbReference type="PROSITE" id="PS50994">
    <property type="entry name" value="INTEGRASE"/>
    <property type="match status" value="1"/>
</dbReference>
<keyword evidence="2" id="KW-0548">Nucleotidyltransferase</keyword>
<dbReference type="GO" id="GO:0003964">
    <property type="term" value="F:RNA-directed DNA polymerase activity"/>
    <property type="evidence" value="ECO:0007669"/>
    <property type="project" value="UniProtKB-KW"/>
</dbReference>
<name>A0A7K4VUX7_9EMBE</name>
<accession>A0A7K4VUX7</accession>
<dbReference type="PANTHER" id="PTHR41694">
    <property type="entry name" value="ENDOGENOUS RETROVIRUS GROUP K MEMBER POL PROTEIN"/>
    <property type="match status" value="1"/>
</dbReference>
<dbReference type="PANTHER" id="PTHR41694:SF3">
    <property type="entry name" value="RNA-DIRECTED DNA POLYMERASE-RELATED"/>
    <property type="match status" value="1"/>
</dbReference>
<proteinExistence type="predicted"/>
<dbReference type="GO" id="GO:0004519">
    <property type="term" value="F:endonuclease activity"/>
    <property type="evidence" value="ECO:0007669"/>
    <property type="project" value="UniProtKB-KW"/>
</dbReference>
<dbReference type="Gene3D" id="3.30.420.10">
    <property type="entry name" value="Ribonuclease H-like superfamily/Ribonuclease H"/>
    <property type="match status" value="1"/>
</dbReference>
<dbReference type="Pfam" id="PF00665">
    <property type="entry name" value="rve"/>
    <property type="match status" value="1"/>
</dbReference>
<dbReference type="GO" id="GO:0015074">
    <property type="term" value="P:DNA integration"/>
    <property type="evidence" value="ECO:0007669"/>
    <property type="project" value="InterPro"/>
</dbReference>
<feature type="non-terminal residue" evidence="8">
    <location>
        <position position="1"/>
    </location>
</feature>
<gene>
    <name evidence="8" type="primary">Ervk10</name>
    <name evidence="8" type="ORF">EMBFUC_R14667</name>
</gene>
<evidence type="ECO:0000256" key="5">
    <source>
        <dbReference type="ARBA" id="ARBA00022801"/>
    </source>
</evidence>
<evidence type="ECO:0000259" key="7">
    <source>
        <dbReference type="PROSITE" id="PS50994"/>
    </source>
</evidence>
<sequence>MRPRPLPETTAHLARGHNPLQRWQIDYIGPLPRSEGARYALTCVDTASGLMQAYPVAKANQAYTIKALTRLMASYGTPEVIESDQGTHFTGTTVQKWAEENNIEWRFHLPYNPTGAGLIERYNGILKAALKADSQSLQGWTKRLYATLRDLNERPRDGRPSALKMLQTTWASPLRIQITSKDTKLKPQVGTMNNLLLPAPDDLEPGKHKVKWPWKVQVGPK</sequence>
<evidence type="ECO:0000256" key="1">
    <source>
        <dbReference type="ARBA" id="ARBA00022679"/>
    </source>
</evidence>
<evidence type="ECO:0000256" key="3">
    <source>
        <dbReference type="ARBA" id="ARBA00022722"/>
    </source>
</evidence>
<dbReference type="GO" id="GO:0035613">
    <property type="term" value="F:RNA stem-loop binding"/>
    <property type="evidence" value="ECO:0007669"/>
    <property type="project" value="TreeGrafter"/>
</dbReference>
<feature type="non-terminal residue" evidence="8">
    <location>
        <position position="221"/>
    </location>
</feature>
<feature type="domain" description="Integrase catalytic" evidence="7">
    <location>
        <begin position="15"/>
        <end position="181"/>
    </location>
</feature>
<organism evidence="8 9">
    <name type="scientific">Emberiza fucata</name>
    <dbReference type="NCBI Taxonomy" id="337179"/>
    <lineage>
        <taxon>Eukaryota</taxon>
        <taxon>Metazoa</taxon>
        <taxon>Chordata</taxon>
        <taxon>Craniata</taxon>
        <taxon>Vertebrata</taxon>
        <taxon>Euteleostomi</taxon>
        <taxon>Archelosauria</taxon>
        <taxon>Archosauria</taxon>
        <taxon>Dinosauria</taxon>
        <taxon>Saurischia</taxon>
        <taxon>Theropoda</taxon>
        <taxon>Coelurosauria</taxon>
        <taxon>Aves</taxon>
        <taxon>Neognathae</taxon>
        <taxon>Neoaves</taxon>
        <taxon>Telluraves</taxon>
        <taxon>Australaves</taxon>
        <taxon>Passeriformes</taxon>
        <taxon>Passeroidea</taxon>
        <taxon>Fringillidae</taxon>
        <taxon>Emberizinae</taxon>
        <taxon>Emberizini</taxon>
        <taxon>Emberiza</taxon>
    </lineage>
</organism>
<keyword evidence="6" id="KW-0695">RNA-directed DNA polymerase</keyword>
<dbReference type="InterPro" id="IPR036397">
    <property type="entry name" value="RNaseH_sf"/>
</dbReference>
<evidence type="ECO:0000313" key="9">
    <source>
        <dbReference type="Proteomes" id="UP000580681"/>
    </source>
</evidence>
<keyword evidence="1" id="KW-0808">Transferase</keyword>
<dbReference type="Proteomes" id="UP000580681">
    <property type="component" value="Unassembled WGS sequence"/>
</dbReference>
<dbReference type="InterPro" id="IPR001584">
    <property type="entry name" value="Integrase_cat-core"/>
</dbReference>
<dbReference type="InterPro" id="IPR012337">
    <property type="entry name" value="RNaseH-like_sf"/>
</dbReference>
<keyword evidence="9" id="KW-1185">Reference proteome</keyword>
<comment type="caution">
    <text evidence="8">The sequence shown here is derived from an EMBL/GenBank/DDBJ whole genome shotgun (WGS) entry which is preliminary data.</text>
</comment>
<dbReference type="GO" id="GO:0016787">
    <property type="term" value="F:hydrolase activity"/>
    <property type="evidence" value="ECO:0007669"/>
    <property type="project" value="UniProtKB-KW"/>
</dbReference>
<keyword evidence="5" id="KW-0378">Hydrolase</keyword>